<gene>
    <name evidence="2" type="ORF">GIV68_11885</name>
</gene>
<reference evidence="2 3" key="1">
    <citation type="submission" date="2019-11" db="EMBL/GenBank/DDBJ databases">
        <title>Epiphytic Pseudomonas syringae from cherry orchards.</title>
        <authorList>
            <person name="Hulin M.T."/>
        </authorList>
    </citation>
    <scope>NUCLEOTIDE SEQUENCE [LARGE SCALE GENOMIC DNA]</scope>
    <source>
        <strain evidence="2 3">PA-3-2A</strain>
    </source>
</reference>
<dbReference type="Proteomes" id="UP000814158">
    <property type="component" value="Unassembled WGS sequence"/>
</dbReference>
<dbReference type="PANTHER" id="PTHR43581:SF4">
    <property type="entry name" value="ATP_GTP PHOSPHATASE"/>
    <property type="match status" value="1"/>
</dbReference>
<dbReference type="Gene3D" id="3.40.50.300">
    <property type="entry name" value="P-loop containing nucleotide triphosphate hydrolases"/>
    <property type="match status" value="1"/>
</dbReference>
<protein>
    <submittedName>
        <fullName evidence="2">AAA family ATPase</fullName>
    </submittedName>
</protein>
<dbReference type="InterPro" id="IPR027417">
    <property type="entry name" value="P-loop_NTPase"/>
</dbReference>
<evidence type="ECO:0000313" key="3">
    <source>
        <dbReference type="Proteomes" id="UP000814158"/>
    </source>
</evidence>
<dbReference type="EMBL" id="WKAT01000020">
    <property type="protein sequence ID" value="MCF5545438.1"/>
    <property type="molecule type" value="Genomic_DNA"/>
</dbReference>
<feature type="domain" description="ATPase AAA-type core" evidence="1">
    <location>
        <begin position="313"/>
        <end position="383"/>
    </location>
</feature>
<evidence type="ECO:0000259" key="1">
    <source>
        <dbReference type="Pfam" id="PF13304"/>
    </source>
</evidence>
<dbReference type="InterPro" id="IPR051396">
    <property type="entry name" value="Bact_Antivir_Def_Nuclease"/>
</dbReference>
<sequence>MLNSFTVANASLDAEVTLRSDPDSTFGTWISVLIGKNGSRKSYFLRQILEAALGRGAGADASRRKLDISPSGWESSVPQSLICISGTPLDRFPRTRNMALGVQKKNEGKRFLYLGQRATNGMAGISQSQRTLMAALFLNSDPSGNRKHLFESVFNSIGFRAELGISLRLGKTLLSHYKTWLSARVHIQHMAKDVIEDYAEKIVSEYLESTPIEEHAPRISAVLMRIAHFDFQINGIFKLLRWFNSESERPALRFEDGVIGCVTNPWHDWGLDELETFIRVGLIEVDKVTFLKRNVNSHSSSPSNTVTGDDIQLSGEDLSSGQWGWIAGFAGLCAHIDKNSLVLVDEPENSLHPIWQQKYVPILNSILREFRGSQAIVVTHSPMIASGVDPEWGRVEALIDHGVNEKGQQVVRSEPAGSTFGWRASDVYEEAFGLTSSRAPSFTRMADLALALIRSRKTIGSDEYDVFKRELSLDLKSLPLADPLRNVLASIIKDLESRFIARENN</sequence>
<dbReference type="InterPro" id="IPR003959">
    <property type="entry name" value="ATPase_AAA_core"/>
</dbReference>
<dbReference type="Pfam" id="PF13304">
    <property type="entry name" value="AAA_21"/>
    <property type="match status" value="1"/>
</dbReference>
<organism evidence="2 3">
    <name type="scientific">Pseudomonas salomonii</name>
    <dbReference type="NCBI Taxonomy" id="191391"/>
    <lineage>
        <taxon>Bacteria</taxon>
        <taxon>Pseudomonadati</taxon>
        <taxon>Pseudomonadota</taxon>
        <taxon>Gammaproteobacteria</taxon>
        <taxon>Pseudomonadales</taxon>
        <taxon>Pseudomonadaceae</taxon>
        <taxon>Pseudomonas</taxon>
    </lineage>
</organism>
<name>A0ABS9GI69_9PSED</name>
<evidence type="ECO:0000313" key="2">
    <source>
        <dbReference type="EMBL" id="MCF5545438.1"/>
    </source>
</evidence>
<proteinExistence type="predicted"/>
<keyword evidence="3" id="KW-1185">Reference proteome</keyword>
<dbReference type="PANTHER" id="PTHR43581">
    <property type="entry name" value="ATP/GTP PHOSPHATASE"/>
    <property type="match status" value="1"/>
</dbReference>
<dbReference type="RefSeq" id="WP_236371051.1">
    <property type="nucleotide sequence ID" value="NZ_WKAT01000020.1"/>
</dbReference>
<comment type="caution">
    <text evidence="2">The sequence shown here is derived from an EMBL/GenBank/DDBJ whole genome shotgun (WGS) entry which is preliminary data.</text>
</comment>
<dbReference type="SUPFAM" id="SSF52540">
    <property type="entry name" value="P-loop containing nucleoside triphosphate hydrolases"/>
    <property type="match status" value="1"/>
</dbReference>
<accession>A0ABS9GI69</accession>